<dbReference type="InterPro" id="IPR021312">
    <property type="entry name" value="DUF2889"/>
</dbReference>
<accession>A0A5R9QM48</accession>
<name>A0A5R9QM48_9PSED</name>
<gene>
    <name evidence="1" type="ORF">FAS41_27375</name>
</gene>
<organism evidence="1 2">
    <name type="scientific">Pseudomonas nicosulfuronedens</name>
    <dbReference type="NCBI Taxonomy" id="2571105"/>
    <lineage>
        <taxon>Bacteria</taxon>
        <taxon>Pseudomonadati</taxon>
        <taxon>Pseudomonadota</taxon>
        <taxon>Gammaproteobacteria</taxon>
        <taxon>Pseudomonadales</taxon>
        <taxon>Pseudomonadaceae</taxon>
        <taxon>Pseudomonas</taxon>
    </lineage>
</organism>
<sequence length="258" mass="28770">MIEADEFPQVELNPNYGNGCFRRRIRLHGSANAVRAEMEDDYHAFRLQIEHSGGRLTAVTGESLRAPTDACPEAPALLRKFVGIPIDGDRQRFRAHANPRLHCTHLHDLLWLAVSHACRGHGARQYDVEVGDARAGISVLKVELDERPLLFWACGDGVLVAPVEYSGQSIREGFSRWAAQTLSGDLLEAAYIVQICALIATARRFDVNQMRAGRREPARALRGACHAFQPEVAPRATPRIGNTRDFTQVPDELLLFRQ</sequence>
<dbReference type="OrthoDB" id="7058534at2"/>
<dbReference type="GeneID" id="300408926"/>
<evidence type="ECO:0000313" key="1">
    <source>
        <dbReference type="EMBL" id="TLX70633.1"/>
    </source>
</evidence>
<comment type="caution">
    <text evidence="1">The sequence shown here is derived from an EMBL/GenBank/DDBJ whole genome shotgun (WGS) entry which is preliminary data.</text>
</comment>
<dbReference type="AlphaFoldDB" id="A0A5R9QM48"/>
<keyword evidence="2" id="KW-1185">Reference proteome</keyword>
<dbReference type="Pfam" id="PF11136">
    <property type="entry name" value="DUF2889"/>
    <property type="match status" value="1"/>
</dbReference>
<reference evidence="1 2" key="1">
    <citation type="submission" date="2019-04" db="EMBL/GenBank/DDBJ databases">
        <authorList>
            <person name="Li M."/>
        </authorList>
    </citation>
    <scope>NUCLEOTIDE SEQUENCE [LARGE SCALE GENOMIC DNA]</scope>
    <source>
        <strain evidence="1 2">LAM1902</strain>
    </source>
</reference>
<evidence type="ECO:0000313" key="2">
    <source>
        <dbReference type="Proteomes" id="UP000306635"/>
    </source>
</evidence>
<proteinExistence type="predicted"/>
<dbReference type="EMBL" id="SWDV01000048">
    <property type="protein sequence ID" value="TLX70633.1"/>
    <property type="molecule type" value="Genomic_DNA"/>
</dbReference>
<protein>
    <submittedName>
        <fullName evidence="1">DUF2889 domain-containing protein</fullName>
    </submittedName>
</protein>
<dbReference type="Proteomes" id="UP000306635">
    <property type="component" value="Unassembled WGS sequence"/>
</dbReference>
<dbReference type="RefSeq" id="WP_138526477.1">
    <property type="nucleotide sequence ID" value="NZ_SWDV01000048.1"/>
</dbReference>